<protein>
    <submittedName>
        <fullName evidence="3">DNA-binding helix-turn-helix protein</fullName>
    </submittedName>
</protein>
<dbReference type="PROSITE" id="PS50943">
    <property type="entry name" value="HTH_CROC1"/>
    <property type="match status" value="1"/>
</dbReference>
<evidence type="ECO:0000256" key="1">
    <source>
        <dbReference type="ARBA" id="ARBA00023125"/>
    </source>
</evidence>
<dbReference type="PANTHER" id="PTHR46558">
    <property type="entry name" value="TRACRIPTIONAL REGULATORY PROTEIN-RELATED-RELATED"/>
    <property type="match status" value="1"/>
</dbReference>
<evidence type="ECO:0000313" key="4">
    <source>
        <dbReference type="Proteomes" id="UP000002969"/>
    </source>
</evidence>
<dbReference type="GO" id="GO:0003677">
    <property type="term" value="F:DNA binding"/>
    <property type="evidence" value="ECO:0007669"/>
    <property type="project" value="UniProtKB-KW"/>
</dbReference>
<sequence>MNEDFFLFNLIFFCKFVKMSDMQKEKLRTVRKMKGFTQQQMAEVIPTDVSNYSRKESGTVSITQTEWSKLAKFLEVPVEEIYEEEEVKFVVENPIFNDSSLANIGNNNTTNISNELSIEIIKTMQEYIGLLKEEIERLKK</sequence>
<dbReference type="InterPro" id="IPR001387">
    <property type="entry name" value="Cro/C1-type_HTH"/>
</dbReference>
<evidence type="ECO:0000313" key="3">
    <source>
        <dbReference type="EMBL" id="EFK34396.1"/>
    </source>
</evidence>
<evidence type="ECO:0000259" key="2">
    <source>
        <dbReference type="PROSITE" id="PS50943"/>
    </source>
</evidence>
<gene>
    <name evidence="3" type="ORF">HMPREF0204_13465</name>
</gene>
<dbReference type="SUPFAM" id="SSF47413">
    <property type="entry name" value="lambda repressor-like DNA-binding domains"/>
    <property type="match status" value="1"/>
</dbReference>
<dbReference type="Gene3D" id="1.10.260.40">
    <property type="entry name" value="lambda repressor-like DNA-binding domains"/>
    <property type="match status" value="1"/>
</dbReference>
<feature type="domain" description="HTH cro/C1-type" evidence="2">
    <location>
        <begin position="27"/>
        <end position="81"/>
    </location>
</feature>
<dbReference type="PANTHER" id="PTHR46558:SF4">
    <property type="entry name" value="DNA-BIDING PHAGE PROTEIN"/>
    <property type="match status" value="1"/>
</dbReference>
<keyword evidence="4" id="KW-1185">Reference proteome</keyword>
<dbReference type="CDD" id="cd00093">
    <property type="entry name" value="HTH_XRE"/>
    <property type="match status" value="1"/>
</dbReference>
<organism evidence="3 4">
    <name type="scientific">Chryseobacterium gleum ATCC 35910</name>
    <dbReference type="NCBI Taxonomy" id="525257"/>
    <lineage>
        <taxon>Bacteria</taxon>
        <taxon>Pseudomonadati</taxon>
        <taxon>Bacteroidota</taxon>
        <taxon>Flavobacteriia</taxon>
        <taxon>Flavobacteriales</taxon>
        <taxon>Weeksellaceae</taxon>
        <taxon>Chryseobacterium group</taxon>
        <taxon>Chryseobacterium</taxon>
    </lineage>
</organism>
<dbReference type="SMART" id="SM00530">
    <property type="entry name" value="HTH_XRE"/>
    <property type="match status" value="1"/>
</dbReference>
<accession>A0ABP2IL51</accession>
<dbReference type="Proteomes" id="UP000002969">
    <property type="component" value="Unassembled WGS sequence"/>
</dbReference>
<reference evidence="3" key="1">
    <citation type="submission" date="2010-06" db="EMBL/GenBank/DDBJ databases">
        <authorList>
            <person name="Muzny D."/>
            <person name="Qin X."/>
            <person name="Buhay C."/>
            <person name="Dugan-Rocha S."/>
            <person name="Ding Y."/>
            <person name="Chen G."/>
            <person name="Hawes A."/>
            <person name="Holder M."/>
            <person name="Jhangiani S."/>
            <person name="Johnson A."/>
            <person name="Khan Z."/>
            <person name="Li Z."/>
            <person name="Liu W."/>
            <person name="Liu X."/>
            <person name="Perez L."/>
            <person name="Shen H."/>
            <person name="Wang Q."/>
            <person name="Watt J."/>
            <person name="Xi L."/>
            <person name="Xin Y."/>
            <person name="Zhou J."/>
            <person name="Deng J."/>
            <person name="Jiang H."/>
            <person name="Liu Y."/>
            <person name="Qu J."/>
            <person name="Song X.-Z."/>
            <person name="Zhang L."/>
            <person name="Villasana D."/>
            <person name="Johnson A."/>
            <person name="Liu J."/>
            <person name="Liyanage D."/>
            <person name="Lorensuhewa L."/>
            <person name="Robinson T."/>
            <person name="Song A."/>
            <person name="Song B.-B."/>
            <person name="Dinh H."/>
            <person name="Thornton R."/>
            <person name="Coyle M."/>
            <person name="Francisco L."/>
            <person name="Jackson L."/>
            <person name="Javaid M."/>
            <person name="Korchina V."/>
            <person name="Kovar C."/>
            <person name="Mata R."/>
            <person name="Mathew T."/>
            <person name="Ngo R."/>
            <person name="Nguyen L."/>
            <person name="Nguyen N."/>
            <person name="Okwuonu G."/>
            <person name="Ongeri F."/>
            <person name="Pham C."/>
            <person name="Simmons D."/>
            <person name="Wilczek-Boney K."/>
            <person name="Hale W."/>
            <person name="Jakkamsetti A."/>
            <person name="Pham P."/>
            <person name="Ruth R."/>
            <person name="San Lucas F."/>
            <person name="Warren J."/>
            <person name="Zhang J."/>
            <person name="Zhao Z."/>
            <person name="Zhou C."/>
            <person name="Zhu D."/>
            <person name="Lee S."/>
            <person name="Bess C."/>
            <person name="Blankenburg K."/>
            <person name="Forbes L."/>
            <person name="Fu Q."/>
            <person name="Gubbala S."/>
            <person name="Hirani K."/>
            <person name="Jayaseelan J.C."/>
            <person name="Lara F."/>
            <person name="Munidasa M."/>
            <person name="Palculict T."/>
            <person name="Patil S."/>
            <person name="Pu L.-L."/>
            <person name="Saada N."/>
            <person name="Tang L."/>
            <person name="Weissenberger G."/>
            <person name="Zhu Y."/>
            <person name="Hemphill L."/>
            <person name="Shang Y."/>
            <person name="Youmans B."/>
            <person name="Ayvaz T."/>
            <person name="Ross M."/>
            <person name="Santibanez J."/>
            <person name="Aqrawi P."/>
            <person name="Gross S."/>
            <person name="Joshi V."/>
            <person name="Fowler G."/>
            <person name="Nazareth L."/>
            <person name="Reid J."/>
            <person name="Worley K."/>
            <person name="Petrosino J."/>
            <person name="Highlander S."/>
            <person name="Gibbs R."/>
        </authorList>
    </citation>
    <scope>NUCLEOTIDE SEQUENCE [LARGE SCALE GENOMIC DNA]</scope>
    <source>
        <strain evidence="3">ATCC 35910</strain>
    </source>
</reference>
<comment type="caution">
    <text evidence="3">The sequence shown here is derived from an EMBL/GenBank/DDBJ whole genome shotgun (WGS) entry which is preliminary data.</text>
</comment>
<dbReference type="InterPro" id="IPR010982">
    <property type="entry name" value="Lambda_DNA-bd_dom_sf"/>
</dbReference>
<proteinExistence type="predicted"/>
<keyword evidence="1 3" id="KW-0238">DNA-binding</keyword>
<name>A0ABP2IL51_CHRGE</name>
<dbReference type="Pfam" id="PF01381">
    <property type="entry name" value="HTH_3"/>
    <property type="match status" value="1"/>
</dbReference>
<dbReference type="EMBL" id="ACKQ02000007">
    <property type="protein sequence ID" value="EFK34396.1"/>
    <property type="molecule type" value="Genomic_DNA"/>
</dbReference>